<evidence type="ECO:0008006" key="3">
    <source>
        <dbReference type="Google" id="ProtNLM"/>
    </source>
</evidence>
<dbReference type="SUPFAM" id="SSF54427">
    <property type="entry name" value="NTF2-like"/>
    <property type="match status" value="1"/>
</dbReference>
<dbReference type="AlphaFoldDB" id="A0AAD6BXN2"/>
<protein>
    <recommendedName>
        <fullName evidence="3">SnoaL-like domain-containing protein</fullName>
    </recommendedName>
</protein>
<reference evidence="1" key="2">
    <citation type="journal article" date="2023" name="IMA Fungus">
        <title>Comparative genomic study of the Penicillium genus elucidates a diverse pangenome and 15 lateral gene transfer events.</title>
        <authorList>
            <person name="Petersen C."/>
            <person name="Sorensen T."/>
            <person name="Nielsen M.R."/>
            <person name="Sondergaard T.E."/>
            <person name="Sorensen J.L."/>
            <person name="Fitzpatrick D.A."/>
            <person name="Frisvad J.C."/>
            <person name="Nielsen K.L."/>
        </authorList>
    </citation>
    <scope>NUCLEOTIDE SEQUENCE</scope>
    <source>
        <strain evidence="1">IBT 16125</strain>
    </source>
</reference>
<accession>A0AAD6BXN2</accession>
<reference evidence="1" key="1">
    <citation type="submission" date="2022-12" db="EMBL/GenBank/DDBJ databases">
        <authorList>
            <person name="Petersen C."/>
        </authorList>
    </citation>
    <scope>NUCLEOTIDE SEQUENCE</scope>
    <source>
        <strain evidence="1">IBT 16125</strain>
    </source>
</reference>
<name>A0AAD6BXN2_9EURO</name>
<dbReference type="EMBL" id="JAPVEA010000009">
    <property type="protein sequence ID" value="KAJ5433599.1"/>
    <property type="molecule type" value="Genomic_DNA"/>
</dbReference>
<dbReference type="InterPro" id="IPR032710">
    <property type="entry name" value="NTF2-like_dom_sf"/>
</dbReference>
<evidence type="ECO:0000313" key="1">
    <source>
        <dbReference type="EMBL" id="KAJ5433599.1"/>
    </source>
</evidence>
<organism evidence="1 2">
    <name type="scientific">Penicillium daleae</name>
    <dbReference type="NCBI Taxonomy" id="63821"/>
    <lineage>
        <taxon>Eukaryota</taxon>
        <taxon>Fungi</taxon>
        <taxon>Dikarya</taxon>
        <taxon>Ascomycota</taxon>
        <taxon>Pezizomycotina</taxon>
        <taxon>Eurotiomycetes</taxon>
        <taxon>Eurotiomycetidae</taxon>
        <taxon>Eurotiales</taxon>
        <taxon>Aspergillaceae</taxon>
        <taxon>Penicillium</taxon>
    </lineage>
</organism>
<dbReference type="GeneID" id="81606379"/>
<dbReference type="Proteomes" id="UP001213681">
    <property type="component" value="Unassembled WGS sequence"/>
</dbReference>
<sequence>MARGDVRATHTIQPIEVHVNGDKAVSESTGSISIRFTSDGSDYDCVSYTRFISRLRQYNCEWRILTLEAIYECDKITPVTPLIPPIMHLKCDLTGMRESYKCIGWLLNGEGFLINPNLPGIDNPSSMANLMEDSLPWIRG</sequence>
<comment type="caution">
    <text evidence="1">The sequence shown here is derived from an EMBL/GenBank/DDBJ whole genome shotgun (WGS) entry which is preliminary data.</text>
</comment>
<dbReference type="RefSeq" id="XP_056760890.1">
    <property type="nucleotide sequence ID" value="XM_056916136.1"/>
</dbReference>
<evidence type="ECO:0000313" key="2">
    <source>
        <dbReference type="Proteomes" id="UP001213681"/>
    </source>
</evidence>
<keyword evidence="2" id="KW-1185">Reference proteome</keyword>
<proteinExistence type="predicted"/>
<gene>
    <name evidence="1" type="ORF">N7458_012755</name>
</gene>